<dbReference type="Proteomes" id="UP001499895">
    <property type="component" value="Unassembled WGS sequence"/>
</dbReference>
<sequence length="157" mass="16691">MSDPIGTESTIGTAGTDAARQRLAAAQHAVLSALVTGTPVPDGFDHRRLEVQRRALLAKRADVAAKVAPELADLLAGDFRALFLSYARTHAMAGGYRQDTLDFARHLLDDDTLAAGERRRQLSAWLAGHAAPASPGAFGRLAAALRGRRPARTRKGT</sequence>
<reference evidence="2 3" key="1">
    <citation type="journal article" date="2019" name="Int. J. Syst. Evol. Microbiol.">
        <title>The Global Catalogue of Microorganisms (GCM) 10K type strain sequencing project: providing services to taxonomists for standard genome sequencing and annotation.</title>
        <authorList>
            <consortium name="The Broad Institute Genomics Platform"/>
            <consortium name="The Broad Institute Genome Sequencing Center for Infectious Disease"/>
            <person name="Wu L."/>
            <person name="Ma J."/>
        </authorList>
    </citation>
    <scope>NUCLEOTIDE SEQUENCE [LARGE SCALE GENOMIC DNA]</scope>
    <source>
        <strain evidence="2 3">JCM 10649</strain>
    </source>
</reference>
<name>A0ABN1AXL8_9ACTN</name>
<keyword evidence="3" id="KW-1185">Reference proteome</keyword>
<protein>
    <recommendedName>
        <fullName evidence="1">SCO6045-like C-terminal domain-containing protein</fullName>
    </recommendedName>
</protein>
<comment type="caution">
    <text evidence="2">The sequence shown here is derived from an EMBL/GenBank/DDBJ whole genome shotgun (WGS) entry which is preliminary data.</text>
</comment>
<dbReference type="EMBL" id="BAAAHB010000089">
    <property type="protein sequence ID" value="GAA0485728.1"/>
    <property type="molecule type" value="Genomic_DNA"/>
</dbReference>
<feature type="domain" description="SCO6045-like C-terminal" evidence="1">
    <location>
        <begin position="24"/>
        <end position="108"/>
    </location>
</feature>
<evidence type="ECO:0000313" key="3">
    <source>
        <dbReference type="Proteomes" id="UP001499895"/>
    </source>
</evidence>
<gene>
    <name evidence="2" type="ORF">GCM10009544_54060</name>
</gene>
<dbReference type="InterPro" id="IPR058711">
    <property type="entry name" value="SCO6045-like_C"/>
</dbReference>
<proteinExistence type="predicted"/>
<organism evidence="2 3">
    <name type="scientific">Streptomyces stramineus</name>
    <dbReference type="NCBI Taxonomy" id="173861"/>
    <lineage>
        <taxon>Bacteria</taxon>
        <taxon>Bacillati</taxon>
        <taxon>Actinomycetota</taxon>
        <taxon>Actinomycetes</taxon>
        <taxon>Kitasatosporales</taxon>
        <taxon>Streptomycetaceae</taxon>
        <taxon>Streptomyces</taxon>
    </lineage>
</organism>
<accession>A0ABN1AXL8</accession>
<evidence type="ECO:0000313" key="2">
    <source>
        <dbReference type="EMBL" id="GAA0485728.1"/>
    </source>
</evidence>
<evidence type="ECO:0000259" key="1">
    <source>
        <dbReference type="Pfam" id="PF26136"/>
    </source>
</evidence>
<dbReference type="Pfam" id="PF26136">
    <property type="entry name" value="SCO6045_C"/>
    <property type="match status" value="1"/>
</dbReference>